<feature type="transmembrane region" description="Helical" evidence="6">
    <location>
        <begin position="148"/>
        <end position="169"/>
    </location>
</feature>
<evidence type="ECO:0000313" key="8">
    <source>
        <dbReference type="EMBL" id="ATG34772.1"/>
    </source>
</evidence>
<name>A0ABM6PAM6_9RHOB</name>
<dbReference type="SUPFAM" id="SSF103481">
    <property type="entry name" value="Multidrug resistance efflux transporter EmrE"/>
    <property type="match status" value="2"/>
</dbReference>
<feature type="transmembrane region" description="Helical" evidence="6">
    <location>
        <begin position="215"/>
        <end position="234"/>
    </location>
</feature>
<evidence type="ECO:0000256" key="1">
    <source>
        <dbReference type="ARBA" id="ARBA00004141"/>
    </source>
</evidence>
<dbReference type="Pfam" id="PF00892">
    <property type="entry name" value="EamA"/>
    <property type="match status" value="1"/>
</dbReference>
<comment type="similarity">
    <text evidence="2">Belongs to the EamA transporter family.</text>
</comment>
<evidence type="ECO:0000256" key="5">
    <source>
        <dbReference type="ARBA" id="ARBA00023136"/>
    </source>
</evidence>
<dbReference type="InterPro" id="IPR037185">
    <property type="entry name" value="EmrE-like"/>
</dbReference>
<proteinExistence type="inferred from homology"/>
<gene>
    <name evidence="8" type="ORF">PhaeoP36_00605</name>
</gene>
<evidence type="ECO:0000256" key="6">
    <source>
        <dbReference type="SAM" id="Phobius"/>
    </source>
</evidence>
<dbReference type="InterPro" id="IPR000620">
    <property type="entry name" value="EamA_dom"/>
</dbReference>
<feature type="transmembrane region" description="Helical" evidence="6">
    <location>
        <begin position="181"/>
        <end position="203"/>
    </location>
</feature>
<evidence type="ECO:0000313" key="9">
    <source>
        <dbReference type="Proteomes" id="UP000218891"/>
    </source>
</evidence>
<feature type="transmembrane region" description="Helical" evidence="6">
    <location>
        <begin position="241"/>
        <end position="259"/>
    </location>
</feature>
<sequence>MKLVLLILLGCLWSVHLAAMKSAGQSGLPPLVVAPVSILGIAFFYSAVATACRKWPPLRPEAAGFYVLSGFLGFVLPFLLEVFVAPKLPLFIFVVIISTMPIFTTILAVLAGVESVNLKGVAAVLLGFGAAIMIVWDTAELSTDPVSWDWFLAAFAVPTLYAVNTVFVASRWPKRVDAISVAHGQALVVAMATLAGSIISGSICEWHLVTGNIPAIGLIGVGEGLTLLVYLNLARDYGPSLVSLANFISLFFAAIIGAVFFDDGLTWLSALAGVLLVTALTLRNQESRGGT</sequence>
<evidence type="ECO:0000256" key="2">
    <source>
        <dbReference type="ARBA" id="ARBA00007362"/>
    </source>
</evidence>
<feature type="transmembrane region" description="Helical" evidence="6">
    <location>
        <begin position="118"/>
        <end position="136"/>
    </location>
</feature>
<evidence type="ECO:0000259" key="7">
    <source>
        <dbReference type="Pfam" id="PF00892"/>
    </source>
</evidence>
<feature type="domain" description="EamA" evidence="7">
    <location>
        <begin position="4"/>
        <end position="135"/>
    </location>
</feature>
<dbReference type="EMBL" id="CP010643">
    <property type="protein sequence ID" value="ATG34772.1"/>
    <property type="molecule type" value="Genomic_DNA"/>
</dbReference>
<organism evidence="8 9">
    <name type="scientific">Phaeobacter piscinae</name>
    <dbReference type="NCBI Taxonomy" id="1580596"/>
    <lineage>
        <taxon>Bacteria</taxon>
        <taxon>Pseudomonadati</taxon>
        <taxon>Pseudomonadota</taxon>
        <taxon>Alphaproteobacteria</taxon>
        <taxon>Rhodobacterales</taxon>
        <taxon>Roseobacteraceae</taxon>
        <taxon>Phaeobacter</taxon>
    </lineage>
</organism>
<keyword evidence="5 6" id="KW-0472">Membrane</keyword>
<reference evidence="8 9" key="3">
    <citation type="journal article" date="2017" name="Int. J. Syst. Evol. Microbiol.">
        <title>Adaptation of Surface-Associated Bacteria to the Open Ocean: A Genomically Distinct Subpopulation of Phaeobacter gallaeciensis Colonizes Pacific Mesozooplankton.</title>
        <authorList>
            <person name="Freese H.M."/>
            <person name="Methner A."/>
            <person name="Overmann J."/>
        </authorList>
    </citation>
    <scope>NUCLEOTIDE SEQUENCE [LARGE SCALE GENOMIC DNA]</scope>
    <source>
        <strain evidence="8 9">P36</strain>
    </source>
</reference>
<comment type="subcellular location">
    <subcellularLocation>
        <location evidence="1">Membrane</location>
        <topology evidence="1">Multi-pass membrane protein</topology>
    </subcellularLocation>
</comment>
<feature type="transmembrane region" description="Helical" evidence="6">
    <location>
        <begin position="63"/>
        <end position="84"/>
    </location>
</feature>
<reference evidence="8 9" key="4">
    <citation type="journal article" date="2018" name="Environ. Microbiol. Rep.">
        <title>Phylogenetic distribution of roseobacticides in the Roseobacter group and their effect on microalgae.</title>
        <authorList>
            <person name="Sonnenschein E.C."/>
            <person name="Phippen C.B."/>
            <person name="Bentzon-Tilia M."/>
            <person name="Rasmussen S.A."/>
            <person name="Nielsen K.F."/>
            <person name="Gram L."/>
        </authorList>
    </citation>
    <scope>NUCLEOTIDE SEQUENCE [LARGE SCALE GENOMIC DNA]</scope>
    <source>
        <strain evidence="8 9">P36</strain>
    </source>
</reference>
<reference evidence="8 9" key="1">
    <citation type="journal article" date="2017" name="Front. Microbiol.">
        <title>Phaeobacter piscinae sp. nov., a species of the Roseobacter group and potential aquaculture probiont.</title>
        <authorList>
            <person name="Sonnenschein E.C."/>
            <person name="Phippen C.B.W."/>
            <person name="Nielsen K.F."/>
            <person name="Mateiu R.V."/>
            <person name="Melchiorsen J."/>
            <person name="Gram L."/>
            <person name="Overmann J."/>
            <person name="Freese H.M."/>
        </authorList>
    </citation>
    <scope>NUCLEOTIDE SEQUENCE [LARGE SCALE GENOMIC DNA]</scope>
    <source>
        <strain evidence="8 9">P36</strain>
    </source>
</reference>
<evidence type="ECO:0000256" key="4">
    <source>
        <dbReference type="ARBA" id="ARBA00022989"/>
    </source>
</evidence>
<keyword evidence="4 6" id="KW-1133">Transmembrane helix</keyword>
<feature type="transmembrane region" description="Helical" evidence="6">
    <location>
        <begin position="90"/>
        <end position="111"/>
    </location>
</feature>
<dbReference type="PANTHER" id="PTHR32322:SF2">
    <property type="entry name" value="EAMA DOMAIN-CONTAINING PROTEIN"/>
    <property type="match status" value="1"/>
</dbReference>
<dbReference type="RefSeq" id="WP_096868356.1">
    <property type="nucleotide sequence ID" value="NZ_CP010643.1"/>
</dbReference>
<evidence type="ECO:0000256" key="3">
    <source>
        <dbReference type="ARBA" id="ARBA00022692"/>
    </source>
</evidence>
<dbReference type="PANTHER" id="PTHR32322">
    <property type="entry name" value="INNER MEMBRANE TRANSPORTER"/>
    <property type="match status" value="1"/>
</dbReference>
<feature type="transmembrane region" description="Helical" evidence="6">
    <location>
        <begin position="28"/>
        <end position="51"/>
    </location>
</feature>
<keyword evidence="9" id="KW-1185">Reference proteome</keyword>
<feature type="transmembrane region" description="Helical" evidence="6">
    <location>
        <begin position="265"/>
        <end position="282"/>
    </location>
</feature>
<dbReference type="InterPro" id="IPR050638">
    <property type="entry name" value="AA-Vitamin_Transporters"/>
</dbReference>
<protein>
    <submittedName>
        <fullName evidence="8">Carboxylate/amino acid/amine transporter</fullName>
    </submittedName>
</protein>
<dbReference type="Proteomes" id="UP000218891">
    <property type="component" value="Chromosome"/>
</dbReference>
<reference evidence="8 9" key="2">
    <citation type="journal article" date="2017" name="Genome Biol. Evol.">
        <title>Trajectories and Drivers of Genome Evolution in Surface-Associated Marine Phaeobacter.</title>
        <authorList>
            <person name="Freese H.M."/>
            <person name="Sikorski J."/>
            <person name="Bunk B."/>
            <person name="Scheuner C."/>
            <person name="Meier-Kolthoff J.P."/>
            <person name="Sproer C."/>
            <person name="Gram L."/>
            <person name="Overmann J."/>
        </authorList>
    </citation>
    <scope>NUCLEOTIDE SEQUENCE [LARGE SCALE GENOMIC DNA]</scope>
    <source>
        <strain evidence="8 9">P36</strain>
    </source>
</reference>
<keyword evidence="3 6" id="KW-0812">Transmembrane</keyword>
<accession>A0ABM6PAM6</accession>